<keyword evidence="5 7" id="KW-1133">Transmembrane helix</keyword>
<keyword evidence="3" id="KW-0547">Nucleotide-binding</keyword>
<feature type="transmembrane region" description="Helical" evidence="7">
    <location>
        <begin position="551"/>
        <end position="569"/>
    </location>
</feature>
<evidence type="ECO:0000256" key="6">
    <source>
        <dbReference type="ARBA" id="ARBA00023136"/>
    </source>
</evidence>
<dbReference type="PROSITE" id="PS50893">
    <property type="entry name" value="ABC_TRANSPORTER_2"/>
    <property type="match status" value="1"/>
</dbReference>
<evidence type="ECO:0000313" key="11">
    <source>
        <dbReference type="Proteomes" id="UP000475385"/>
    </source>
</evidence>
<evidence type="ECO:0000256" key="4">
    <source>
        <dbReference type="ARBA" id="ARBA00022840"/>
    </source>
</evidence>
<dbReference type="InterPro" id="IPR036640">
    <property type="entry name" value="ABC1_TM_sf"/>
</dbReference>
<dbReference type="GO" id="GO:0005524">
    <property type="term" value="F:ATP binding"/>
    <property type="evidence" value="ECO:0007669"/>
    <property type="project" value="UniProtKB-KW"/>
</dbReference>
<dbReference type="GO" id="GO:0016887">
    <property type="term" value="F:ATP hydrolysis activity"/>
    <property type="evidence" value="ECO:0007669"/>
    <property type="project" value="InterPro"/>
</dbReference>
<dbReference type="Pfam" id="PF00664">
    <property type="entry name" value="ABC_membrane"/>
    <property type="match status" value="1"/>
</dbReference>
<keyword evidence="6 7" id="KW-0472">Membrane</keyword>
<accession>A0A6M1LLQ7</accession>
<dbReference type="AlphaFoldDB" id="A0A6M1LLQ7"/>
<dbReference type="InterPro" id="IPR039421">
    <property type="entry name" value="Type_1_exporter"/>
</dbReference>
<dbReference type="GO" id="GO:0005886">
    <property type="term" value="C:plasma membrane"/>
    <property type="evidence" value="ECO:0007669"/>
    <property type="project" value="UniProtKB-SubCell"/>
</dbReference>
<dbReference type="InterPro" id="IPR027417">
    <property type="entry name" value="P-loop_NTPase"/>
</dbReference>
<comment type="caution">
    <text evidence="10">The sequence shown here is derived from an EMBL/GenBank/DDBJ whole genome shotgun (WGS) entry which is preliminary data.</text>
</comment>
<feature type="transmembrane region" description="Helical" evidence="7">
    <location>
        <begin position="660"/>
        <end position="683"/>
    </location>
</feature>
<feature type="transmembrane region" description="Helical" evidence="7">
    <location>
        <begin position="410"/>
        <end position="432"/>
    </location>
</feature>
<keyword evidence="11" id="KW-1185">Reference proteome</keyword>
<feature type="domain" description="ABC transmembrane type-1" evidence="9">
    <location>
        <begin position="410"/>
        <end position="683"/>
    </location>
</feature>
<dbReference type="PANTHER" id="PTHR24221">
    <property type="entry name" value="ATP-BINDING CASSETTE SUB-FAMILY B"/>
    <property type="match status" value="1"/>
</dbReference>
<dbReference type="Gene3D" id="3.40.50.300">
    <property type="entry name" value="P-loop containing nucleotide triphosphate hydrolases"/>
    <property type="match status" value="1"/>
</dbReference>
<evidence type="ECO:0000259" key="8">
    <source>
        <dbReference type="PROSITE" id="PS50893"/>
    </source>
</evidence>
<feature type="transmembrane region" description="Helical" evidence="7">
    <location>
        <begin position="444"/>
        <end position="463"/>
    </location>
</feature>
<dbReference type="Pfam" id="PF00005">
    <property type="entry name" value="ABC_tran"/>
    <property type="match status" value="1"/>
</dbReference>
<feature type="transmembrane region" description="Helical" evidence="7">
    <location>
        <begin position="525"/>
        <end position="545"/>
    </location>
</feature>
<dbReference type="EMBL" id="JAAIKB010000005">
    <property type="protein sequence ID" value="NGM21261.1"/>
    <property type="molecule type" value="Genomic_DNA"/>
</dbReference>
<evidence type="ECO:0000256" key="1">
    <source>
        <dbReference type="ARBA" id="ARBA00004651"/>
    </source>
</evidence>
<dbReference type="RefSeq" id="WP_164695160.1">
    <property type="nucleotide sequence ID" value="NZ_JAAIKB010000005.1"/>
</dbReference>
<proteinExistence type="predicted"/>
<evidence type="ECO:0000256" key="5">
    <source>
        <dbReference type="ARBA" id="ARBA00022989"/>
    </source>
</evidence>
<evidence type="ECO:0000256" key="3">
    <source>
        <dbReference type="ARBA" id="ARBA00022741"/>
    </source>
</evidence>
<protein>
    <submittedName>
        <fullName evidence="10">ATP-binding cassette domain-containing protein</fullName>
    </submittedName>
</protein>
<dbReference type="InterPro" id="IPR011527">
    <property type="entry name" value="ABC1_TM_dom"/>
</dbReference>
<feature type="domain" description="ABC transporter" evidence="8">
    <location>
        <begin position="720"/>
        <end position="945"/>
    </location>
</feature>
<dbReference type="PROSITE" id="PS50929">
    <property type="entry name" value="ABC_TM1F"/>
    <property type="match status" value="1"/>
</dbReference>
<comment type="subcellular location">
    <subcellularLocation>
        <location evidence="1">Cell membrane</location>
        <topology evidence="1">Multi-pass membrane protein</topology>
    </subcellularLocation>
</comment>
<evidence type="ECO:0000256" key="7">
    <source>
        <dbReference type="SAM" id="Phobius"/>
    </source>
</evidence>
<dbReference type="SUPFAM" id="SSF90123">
    <property type="entry name" value="ABC transporter transmembrane region"/>
    <property type="match status" value="1"/>
</dbReference>
<keyword evidence="2 7" id="KW-0812">Transmembrane</keyword>
<dbReference type="InterPro" id="IPR003593">
    <property type="entry name" value="AAA+_ATPase"/>
</dbReference>
<reference evidence="10 11" key="1">
    <citation type="submission" date="2020-03" db="EMBL/GenBank/DDBJ databases">
        <title>Roseomonas stagni sp. nov., isolated from pond water in Japan.</title>
        <authorList>
            <person name="Furuhata K."/>
            <person name="Miyamoto H."/>
            <person name="Goto K."/>
        </authorList>
    </citation>
    <scope>NUCLEOTIDE SEQUENCE [LARGE SCALE GENOMIC DNA]</scope>
    <source>
        <strain evidence="10 11">PeD5</strain>
    </source>
</reference>
<dbReference type="SUPFAM" id="SSF52540">
    <property type="entry name" value="P-loop containing nucleoside triphosphate hydrolases"/>
    <property type="match status" value="1"/>
</dbReference>
<evidence type="ECO:0000259" key="9">
    <source>
        <dbReference type="PROSITE" id="PS50929"/>
    </source>
</evidence>
<dbReference type="CDD" id="cd03228">
    <property type="entry name" value="ABCC_MRP_Like"/>
    <property type="match status" value="1"/>
</dbReference>
<gene>
    <name evidence="10" type="ORF">G3576_14650</name>
</gene>
<organism evidence="10 11">
    <name type="scientific">Falsiroseomonas algicola</name>
    <dbReference type="NCBI Taxonomy" id="2716930"/>
    <lineage>
        <taxon>Bacteria</taxon>
        <taxon>Pseudomonadati</taxon>
        <taxon>Pseudomonadota</taxon>
        <taxon>Alphaproteobacteria</taxon>
        <taxon>Acetobacterales</taxon>
        <taxon>Roseomonadaceae</taxon>
        <taxon>Falsiroseomonas</taxon>
    </lineage>
</organism>
<feature type="transmembrane region" description="Helical" evidence="7">
    <location>
        <begin position="631"/>
        <end position="654"/>
    </location>
</feature>
<dbReference type="GO" id="GO:0140359">
    <property type="term" value="F:ABC-type transporter activity"/>
    <property type="evidence" value="ECO:0007669"/>
    <property type="project" value="InterPro"/>
</dbReference>
<dbReference type="InterPro" id="IPR003439">
    <property type="entry name" value="ABC_transporter-like_ATP-bd"/>
</dbReference>
<keyword evidence="4 10" id="KW-0067">ATP-binding</keyword>
<dbReference type="Proteomes" id="UP000475385">
    <property type="component" value="Unassembled WGS sequence"/>
</dbReference>
<evidence type="ECO:0000313" key="10">
    <source>
        <dbReference type="EMBL" id="NGM21261.1"/>
    </source>
</evidence>
<dbReference type="SMART" id="SM00382">
    <property type="entry name" value="AAA"/>
    <property type="match status" value="1"/>
</dbReference>
<name>A0A6M1LLQ7_9PROT</name>
<sequence length="948" mass="99937">MDTLTSNLAIDPIDRRFQQPPRSLVEPGAFWLLEGGEADIFAAVEGLEEGVAPPGPYLFVGRLEEGSLVVGHESDIECLVIRPAAGAVLRRLPHLGALGGSEAVLEAMQGWAGVLAQGLGARLWRPSNIDRVARPGRMLQLADRQSATTRGDGAWLRLPAQGAMLLGLEPVSGLLPLPPQAWLVAGSAFEAPVFTSVAPDALEEAAAGVSAFTQACVAMLPGLRSLAEIDESGRLEQRARQDREAESRTAGIAAKLLHAPAPPEADPGQDAAAEPLFLAMVAVAKAAGLRPRITRPTRLREQDIDTPPTMEEIARASGLRLRQVSLPGDWWKRDLGPLLGREIGGDAVALLRDGSRYVVQKPGVAPRPVTEAVAATLLPQAWTLMEPLPDQPLGWPQLQSFVHPHAPDKALAIGAAIIGAFLGLGMPIAMSFATGSLIPGGNRLGLVELGIALACVGLANFVVQMAGDIAKHRMTATMEAPLHAALWDRLLRLPIPVLRRHNPSELASRLGVALAVPLGRKNYRLAAIGSAATFVTAMAMLFAYIPIAAVVALPLILAQLGLSILAGVLKTRAHAASLAQTGAADALAIEAVSGITKLRLAGVEQRLLASWAERFMVLRGSKMAEEHVETWHSVGSAFLTFLALGLLFLVFAAGDAGTKPAVIGFLMAFMIANGAATGFGAAFMGWHPLNAMRDYAAPLMQSLPEATAGRIDPGRLSGRIELSNVAFAYEGAEQPVFRGLNLEIEPGEFVAVIGRSGCGKSTLVRLLLGLERPHFGSVAYDGQDLASLDLGLLRRRVGTVLQGATLPPGALIDTLRGFSEASEARIWQALEGAAIAEDVRAMPLGLRTPIADASQVLSGGQVQRLLLARALVNKPDVLILDEATSALDPTTQAVTTRTVATMTCTRIVIAHRLETIRGADRIVVVEEGRIAHAGTFAELVEAGVIEGA</sequence>
<dbReference type="GO" id="GO:0034040">
    <property type="term" value="F:ATPase-coupled lipid transmembrane transporter activity"/>
    <property type="evidence" value="ECO:0007669"/>
    <property type="project" value="TreeGrafter"/>
</dbReference>
<evidence type="ECO:0000256" key="2">
    <source>
        <dbReference type="ARBA" id="ARBA00022692"/>
    </source>
</evidence>
<dbReference type="Gene3D" id="1.20.1560.10">
    <property type="entry name" value="ABC transporter type 1, transmembrane domain"/>
    <property type="match status" value="1"/>
</dbReference>
<dbReference type="PANTHER" id="PTHR24221:SF654">
    <property type="entry name" value="ATP-BINDING CASSETTE SUB-FAMILY B MEMBER 6"/>
    <property type="match status" value="1"/>
</dbReference>